<dbReference type="AlphaFoldDB" id="A0A3N0XRS4"/>
<comment type="caution">
    <text evidence="2">The sequence shown here is derived from an EMBL/GenBank/DDBJ whole genome shotgun (WGS) entry which is preliminary data.</text>
</comment>
<reference evidence="2 3" key="1">
    <citation type="submission" date="2018-10" db="EMBL/GenBank/DDBJ databases">
        <title>Genome assembly for a Yunnan-Guizhou Plateau 3E fish, Anabarilius grahami (Regan), and its evolutionary and genetic applications.</title>
        <authorList>
            <person name="Jiang W."/>
        </authorList>
    </citation>
    <scope>NUCLEOTIDE SEQUENCE [LARGE SCALE GENOMIC DNA]</scope>
    <source>
        <strain evidence="2">AG-KIZ</strain>
        <tissue evidence="2">Muscle</tissue>
    </source>
</reference>
<evidence type="ECO:0000256" key="1">
    <source>
        <dbReference type="SAM" id="MobiDB-lite"/>
    </source>
</evidence>
<keyword evidence="3" id="KW-1185">Reference proteome</keyword>
<sequence length="385" mass="42933">MDPFAKRGPASKRPMRRALTPANKRWRWRKREREISLKDDVGWRSWRQMTGTLTHRQDGTQGGMETMETMEIDCKVSHQLKNLSEVSRRLPESERRMQDKILRLILSGSRGAGLAMGLAANTGEGVEAVDVEAAAAVKDEDGGLIILPLSLSLSLRACFAHLTSLQWLTARKSTKQRTAWYDHLQTPVPPPTGSSRPLLGYSGPFPCSPLLNCIDNSLTGHSRSQETLSLLLSGKPVQQGHRSPTDSQTASYKLPPNERISLKCRACLSASLFLKGGKEAGHRGEEVEESLRSLELEIVGDVGALTLRRGTHREIGMHMRQVSRERGVLEYDWLSDKHCKFGRIRDAGAILSCRLLRVDVTTFRLYTREVSAGGRWQAHTGFITS</sequence>
<feature type="region of interest" description="Disordered" evidence="1">
    <location>
        <begin position="1"/>
        <end position="22"/>
    </location>
</feature>
<name>A0A3N0XRS4_ANAGA</name>
<dbReference type="EMBL" id="RJVU01062584">
    <property type="protein sequence ID" value="ROJ29232.1"/>
    <property type="molecule type" value="Genomic_DNA"/>
</dbReference>
<accession>A0A3N0XRS4</accession>
<organism evidence="2 3">
    <name type="scientific">Anabarilius grahami</name>
    <name type="common">Kanglang fish</name>
    <name type="synonym">Barilius grahami</name>
    <dbReference type="NCBI Taxonomy" id="495550"/>
    <lineage>
        <taxon>Eukaryota</taxon>
        <taxon>Metazoa</taxon>
        <taxon>Chordata</taxon>
        <taxon>Craniata</taxon>
        <taxon>Vertebrata</taxon>
        <taxon>Euteleostomi</taxon>
        <taxon>Actinopterygii</taxon>
        <taxon>Neopterygii</taxon>
        <taxon>Teleostei</taxon>
        <taxon>Ostariophysi</taxon>
        <taxon>Cypriniformes</taxon>
        <taxon>Xenocyprididae</taxon>
        <taxon>Xenocypridinae</taxon>
        <taxon>Xenocypridinae incertae sedis</taxon>
        <taxon>Anabarilius</taxon>
    </lineage>
</organism>
<gene>
    <name evidence="2" type="ORF">DPX16_13676</name>
</gene>
<evidence type="ECO:0000313" key="3">
    <source>
        <dbReference type="Proteomes" id="UP000281406"/>
    </source>
</evidence>
<proteinExistence type="predicted"/>
<evidence type="ECO:0000313" key="2">
    <source>
        <dbReference type="EMBL" id="ROJ29232.1"/>
    </source>
</evidence>
<protein>
    <submittedName>
        <fullName evidence="2">Uncharacterized protein</fullName>
    </submittedName>
</protein>
<dbReference type="Proteomes" id="UP000281406">
    <property type="component" value="Unassembled WGS sequence"/>
</dbReference>